<proteinExistence type="predicted"/>
<dbReference type="PANTHER" id="PTHR45033">
    <property type="match status" value="1"/>
</dbReference>
<feature type="domain" description="Enoyl reductase (ER)" evidence="1">
    <location>
        <begin position="10"/>
        <end position="334"/>
    </location>
</feature>
<dbReference type="OrthoDB" id="9787435at2"/>
<dbReference type="SUPFAM" id="SSF51735">
    <property type="entry name" value="NAD(P)-binding Rossmann-fold domains"/>
    <property type="match status" value="1"/>
</dbReference>
<accession>A0A246S005</accession>
<dbReference type="InterPro" id="IPR013149">
    <property type="entry name" value="ADH-like_C"/>
</dbReference>
<comment type="caution">
    <text evidence="2">The sequence shown here is derived from an EMBL/GenBank/DDBJ whole genome shotgun (WGS) entry which is preliminary data.</text>
</comment>
<dbReference type="SMART" id="SM00829">
    <property type="entry name" value="PKS_ER"/>
    <property type="match status" value="1"/>
</dbReference>
<dbReference type="AlphaFoldDB" id="A0A246S005"/>
<dbReference type="RefSeq" id="WP_088700188.1">
    <property type="nucleotide sequence ID" value="NZ_JPUA01000028.1"/>
</dbReference>
<dbReference type="SUPFAM" id="SSF50129">
    <property type="entry name" value="GroES-like"/>
    <property type="match status" value="1"/>
</dbReference>
<dbReference type="InterPro" id="IPR011032">
    <property type="entry name" value="GroES-like_sf"/>
</dbReference>
<dbReference type="Pfam" id="PF08240">
    <property type="entry name" value="ADH_N"/>
    <property type="match status" value="1"/>
</dbReference>
<dbReference type="Gene3D" id="3.90.180.10">
    <property type="entry name" value="Medium-chain alcohol dehydrogenases, catalytic domain"/>
    <property type="match status" value="1"/>
</dbReference>
<reference evidence="2 3" key="1">
    <citation type="submission" date="2014-08" db="EMBL/GenBank/DDBJ databases">
        <title>Draft genome sequence of a novel L-asparaginase producing marine bacterium, Halomonas campaniensis.</title>
        <authorList>
            <person name="Sundarakrishnan B."/>
            <person name="Moushumi Priya A."/>
            <person name="Raman G."/>
            <person name="Sakthivel N."/>
            <person name="Park S."/>
            <person name="Jayachandran S."/>
        </authorList>
    </citation>
    <scope>NUCLEOTIDE SEQUENCE [LARGE SCALE GENOMIC DNA]</scope>
    <source>
        <strain evidence="2 3">SK03</strain>
    </source>
</reference>
<evidence type="ECO:0000313" key="3">
    <source>
        <dbReference type="Proteomes" id="UP000197334"/>
    </source>
</evidence>
<gene>
    <name evidence="2" type="ORF">JI62_10825</name>
</gene>
<dbReference type="PANTHER" id="PTHR45033:SF2">
    <property type="entry name" value="ZINC-TYPE ALCOHOL DEHYDROGENASE-LIKE PROTEIN C1773.06C"/>
    <property type="match status" value="1"/>
</dbReference>
<dbReference type="InterPro" id="IPR052711">
    <property type="entry name" value="Zinc_ADH-like"/>
</dbReference>
<dbReference type="Gene3D" id="3.40.50.720">
    <property type="entry name" value="NAD(P)-binding Rossmann-like Domain"/>
    <property type="match status" value="1"/>
</dbReference>
<dbReference type="CDD" id="cd08276">
    <property type="entry name" value="MDR7"/>
    <property type="match status" value="1"/>
</dbReference>
<dbReference type="GO" id="GO:0016491">
    <property type="term" value="F:oxidoreductase activity"/>
    <property type="evidence" value="ECO:0007669"/>
    <property type="project" value="InterPro"/>
</dbReference>
<dbReference type="InterPro" id="IPR013154">
    <property type="entry name" value="ADH-like_N"/>
</dbReference>
<protein>
    <recommendedName>
        <fullName evidence="1">Enoyl reductase (ER) domain-containing protein</fullName>
    </recommendedName>
</protein>
<dbReference type="InterPro" id="IPR036291">
    <property type="entry name" value="NAD(P)-bd_dom_sf"/>
</dbReference>
<evidence type="ECO:0000259" key="1">
    <source>
        <dbReference type="SMART" id="SM00829"/>
    </source>
</evidence>
<dbReference type="Proteomes" id="UP000197334">
    <property type="component" value="Unassembled WGS sequence"/>
</dbReference>
<organism evidence="2 3">
    <name type="scientific">Halomonas campaniensis</name>
    <dbReference type="NCBI Taxonomy" id="213554"/>
    <lineage>
        <taxon>Bacteria</taxon>
        <taxon>Pseudomonadati</taxon>
        <taxon>Pseudomonadota</taxon>
        <taxon>Gammaproteobacteria</taxon>
        <taxon>Oceanospirillales</taxon>
        <taxon>Halomonadaceae</taxon>
        <taxon>Halomonas</taxon>
    </lineage>
</organism>
<dbReference type="Pfam" id="PF00107">
    <property type="entry name" value="ADH_zinc_N"/>
    <property type="match status" value="1"/>
</dbReference>
<evidence type="ECO:0000313" key="2">
    <source>
        <dbReference type="EMBL" id="OWV29738.1"/>
    </source>
</evidence>
<name>A0A246S005_9GAMM</name>
<dbReference type="InterPro" id="IPR020843">
    <property type="entry name" value="ER"/>
</dbReference>
<dbReference type="EMBL" id="JPUA01000028">
    <property type="protein sequence ID" value="OWV29738.1"/>
    <property type="molecule type" value="Genomic_DNA"/>
</dbReference>
<sequence length="336" mass="36017">MNAYTTVGDGIVNLKLTAPPQQSIGSDQILVKMLAVSLNYRDLLVINGVATWKPQSRRIPVSDGVGVVLNVGKDVSEWKAGDIVAGIYLPEWLDGPLTEEKYVNPLGGAAADGVLSEQVVFHRNAVVKVPDHLSPVEAATLPVAAVTAWHAVSCRSQVAQGESVLIQGTGGVSLFAIQFVSALGGIPILISSSDEKIEKAKRLGVASAVNYKKYPDWEDKVLEITNGKGVDHVIEVVGGANLNRSLKAIKTSGTISFIGLIAGLSAPINTYHFVTKNVQIHGIESGSKQMFMDMNKFVGQEKIRPVVDRIFSYNEIGDALRYLESGAHFGKVVVQF</sequence>
<keyword evidence="3" id="KW-1185">Reference proteome</keyword>